<organism evidence="2">
    <name type="scientific">Hellea balneolensis</name>
    <dbReference type="NCBI Taxonomy" id="287478"/>
    <lineage>
        <taxon>Bacteria</taxon>
        <taxon>Pseudomonadati</taxon>
        <taxon>Pseudomonadota</taxon>
        <taxon>Alphaproteobacteria</taxon>
        <taxon>Maricaulales</taxon>
        <taxon>Robiginitomaculaceae</taxon>
        <taxon>Hellea</taxon>
    </lineage>
</organism>
<dbReference type="InterPro" id="IPR030489">
    <property type="entry name" value="TR_Rrf2-type_CS"/>
</dbReference>
<dbReference type="AlphaFoldDB" id="A0A7C5LSR4"/>
<dbReference type="InterPro" id="IPR036388">
    <property type="entry name" value="WH-like_DNA-bd_sf"/>
</dbReference>
<evidence type="ECO:0000313" key="2">
    <source>
        <dbReference type="EMBL" id="HHL42574.1"/>
    </source>
</evidence>
<keyword evidence="1" id="KW-0238">DNA-binding</keyword>
<gene>
    <name evidence="2" type="ORF">ENJ42_03055</name>
</gene>
<name>A0A7C5LSR4_9PROT</name>
<dbReference type="PROSITE" id="PS01332">
    <property type="entry name" value="HTH_RRF2_1"/>
    <property type="match status" value="1"/>
</dbReference>
<dbReference type="Pfam" id="PF02082">
    <property type="entry name" value="Rrf2"/>
    <property type="match status" value="1"/>
</dbReference>
<dbReference type="Gene3D" id="1.10.10.10">
    <property type="entry name" value="Winged helix-like DNA-binding domain superfamily/Winged helix DNA-binding domain"/>
    <property type="match status" value="1"/>
</dbReference>
<dbReference type="PROSITE" id="PS51197">
    <property type="entry name" value="HTH_RRF2_2"/>
    <property type="match status" value="1"/>
</dbReference>
<protein>
    <submittedName>
        <fullName evidence="2">Rrf2 family transcriptional regulator</fullName>
    </submittedName>
</protein>
<dbReference type="GO" id="GO:0003677">
    <property type="term" value="F:DNA binding"/>
    <property type="evidence" value="ECO:0007669"/>
    <property type="project" value="UniProtKB-KW"/>
</dbReference>
<sequence>MKLTAKARYAVMAITDIAVSSRDGGAVCLSDISIRQDISLSFLEQVFAKLRKARIVKSVRGASGGYVLAAPAEQIRVGAII</sequence>
<dbReference type="Proteomes" id="UP000885830">
    <property type="component" value="Unassembled WGS sequence"/>
</dbReference>
<dbReference type="InterPro" id="IPR036390">
    <property type="entry name" value="WH_DNA-bd_sf"/>
</dbReference>
<dbReference type="InterPro" id="IPR000944">
    <property type="entry name" value="Tscrpt_reg_Rrf2"/>
</dbReference>
<dbReference type="EMBL" id="DRMJ01000149">
    <property type="protein sequence ID" value="HHL42574.1"/>
    <property type="molecule type" value="Genomic_DNA"/>
</dbReference>
<comment type="caution">
    <text evidence="2">The sequence shown here is derived from an EMBL/GenBank/DDBJ whole genome shotgun (WGS) entry which is preliminary data.</text>
</comment>
<reference evidence="2" key="1">
    <citation type="journal article" date="2020" name="mSystems">
        <title>Genome- and Community-Level Interaction Insights into Carbon Utilization and Element Cycling Functions of Hydrothermarchaeota in Hydrothermal Sediment.</title>
        <authorList>
            <person name="Zhou Z."/>
            <person name="Liu Y."/>
            <person name="Xu W."/>
            <person name="Pan J."/>
            <person name="Luo Z.H."/>
            <person name="Li M."/>
        </authorList>
    </citation>
    <scope>NUCLEOTIDE SEQUENCE [LARGE SCALE GENOMIC DNA]</scope>
    <source>
        <strain evidence="2">HyVt-485</strain>
    </source>
</reference>
<dbReference type="PANTHER" id="PTHR33221">
    <property type="entry name" value="WINGED HELIX-TURN-HELIX TRANSCRIPTIONAL REGULATOR, RRF2 FAMILY"/>
    <property type="match status" value="1"/>
</dbReference>
<dbReference type="PANTHER" id="PTHR33221:SF5">
    <property type="entry name" value="HTH-TYPE TRANSCRIPTIONAL REGULATOR ISCR"/>
    <property type="match status" value="1"/>
</dbReference>
<dbReference type="GO" id="GO:0005829">
    <property type="term" value="C:cytosol"/>
    <property type="evidence" value="ECO:0007669"/>
    <property type="project" value="TreeGrafter"/>
</dbReference>
<dbReference type="GO" id="GO:0003700">
    <property type="term" value="F:DNA-binding transcription factor activity"/>
    <property type="evidence" value="ECO:0007669"/>
    <property type="project" value="TreeGrafter"/>
</dbReference>
<feature type="non-terminal residue" evidence="2">
    <location>
        <position position="81"/>
    </location>
</feature>
<dbReference type="NCBIfam" id="TIGR00738">
    <property type="entry name" value="rrf2_super"/>
    <property type="match status" value="1"/>
</dbReference>
<proteinExistence type="predicted"/>
<dbReference type="SUPFAM" id="SSF46785">
    <property type="entry name" value="Winged helix' DNA-binding domain"/>
    <property type="match status" value="1"/>
</dbReference>
<accession>A0A7C5LSR4</accession>
<evidence type="ECO:0000256" key="1">
    <source>
        <dbReference type="ARBA" id="ARBA00023125"/>
    </source>
</evidence>